<dbReference type="Gene3D" id="1.20.120.1220">
    <property type="match status" value="1"/>
</dbReference>
<evidence type="ECO:0000256" key="4">
    <source>
        <dbReference type="ARBA" id="ARBA00022519"/>
    </source>
</evidence>
<feature type="transmembrane region" description="Helical" evidence="10">
    <location>
        <begin position="187"/>
        <end position="207"/>
    </location>
</feature>
<sequence length="293" mass="32029">MLLETGLSATALAIAAFPFGLIIGSFLNVVILRFPQQLKNSWRRESEDFLGLTGDSAAESTGHEEELSLSAPASRCPNCGVAIKPWHNIPVISYVFLRGKCKACSVPISIQYPLVELFSALATAFIVFQFGVSLVAAYCLMFTWVLIALTGIDFREQLLPDQITLPLMWLGLFANLNGTFVPLNEAVIGALAGYLSLWSVFWLFKLVTGKEGMGYGDFKLLAALGAWMGWQMLPLIIILSTFVGALVGVVGLLMSTRERQVPMAFGPFLAMAGWIALIWGDKILGWYFSVFGL</sequence>
<evidence type="ECO:0000256" key="2">
    <source>
        <dbReference type="ARBA" id="ARBA00005801"/>
    </source>
</evidence>
<name>A0ABY5TUC8_9GAMM</name>
<keyword evidence="9" id="KW-0489">Methyltransferase</keyword>
<dbReference type="PANTHER" id="PTHR30487">
    <property type="entry name" value="TYPE 4 PREPILIN-LIKE PROTEINS LEADER PEPTIDE-PROCESSING ENZYME"/>
    <property type="match status" value="1"/>
</dbReference>
<keyword evidence="9" id="KW-0808">Transferase</keyword>
<dbReference type="InterPro" id="IPR000045">
    <property type="entry name" value="Prepilin_IV_endopep_pep"/>
</dbReference>
<accession>A0ABY5TUC8</accession>
<reference evidence="13" key="1">
    <citation type="submission" date="2022-08" db="EMBL/GenBank/DDBJ databases">
        <title>Catabolic pathway analysis in culturable SAR92 clade bacteria reveals their overlooked roles in DMSP degradation in coastal seas.</title>
        <authorList>
            <person name="He X."/>
            <person name="Zhang X."/>
            <person name="Zhang Y."/>
        </authorList>
    </citation>
    <scope>NUCLEOTIDE SEQUENCE</scope>
    <source>
        <strain evidence="13">H455</strain>
    </source>
</reference>
<keyword evidence="9" id="KW-0511">Multifunctional enzyme</keyword>
<keyword evidence="9" id="KW-0645">Protease</keyword>
<comment type="function">
    <text evidence="9">Plays an essential role in type IV pili and type II pseudopili formation by proteolytically removing the leader sequence from substrate proteins and subsequently monomethylating the alpha-amino group of the newly exposed N-terminal phenylalanine.</text>
</comment>
<dbReference type="InterPro" id="IPR014032">
    <property type="entry name" value="Peptidase_A24A_bac"/>
</dbReference>
<evidence type="ECO:0000256" key="5">
    <source>
        <dbReference type="ARBA" id="ARBA00022692"/>
    </source>
</evidence>
<keyword evidence="7 10" id="KW-0472">Membrane</keyword>
<evidence type="ECO:0000259" key="12">
    <source>
        <dbReference type="Pfam" id="PF06750"/>
    </source>
</evidence>
<evidence type="ECO:0000313" key="14">
    <source>
        <dbReference type="Proteomes" id="UP001059934"/>
    </source>
</evidence>
<dbReference type="EC" id="3.4.23.43" evidence="9"/>
<evidence type="ECO:0000256" key="10">
    <source>
        <dbReference type="SAM" id="Phobius"/>
    </source>
</evidence>
<keyword evidence="9" id="KW-0378">Hydrolase</keyword>
<keyword evidence="5 9" id="KW-0812">Transmembrane</keyword>
<dbReference type="InterPro" id="IPR050882">
    <property type="entry name" value="Prepilin_peptidase/N-MTase"/>
</dbReference>
<keyword evidence="4" id="KW-0997">Cell inner membrane</keyword>
<dbReference type="PANTHER" id="PTHR30487:SF0">
    <property type="entry name" value="PREPILIN LEADER PEPTIDASE_N-METHYLTRANSFERASE-RELATED"/>
    <property type="match status" value="1"/>
</dbReference>
<evidence type="ECO:0000256" key="1">
    <source>
        <dbReference type="ARBA" id="ARBA00004429"/>
    </source>
</evidence>
<comment type="similarity">
    <text evidence="2 8">Belongs to the peptidase A24 family.</text>
</comment>
<dbReference type="Pfam" id="PF06750">
    <property type="entry name" value="A24_N_bact"/>
    <property type="match status" value="1"/>
</dbReference>
<feature type="domain" description="Prepilin peptidase A24 N-terminal" evidence="12">
    <location>
        <begin position="19"/>
        <end position="130"/>
    </location>
</feature>
<evidence type="ECO:0000256" key="8">
    <source>
        <dbReference type="RuleBase" id="RU003793"/>
    </source>
</evidence>
<feature type="transmembrane region" description="Helical" evidence="10">
    <location>
        <begin position="265"/>
        <end position="288"/>
    </location>
</feature>
<protein>
    <recommendedName>
        <fullName evidence="9">Prepilin leader peptidase/N-methyltransferase</fullName>
        <ecNumber evidence="9">2.1.1.-</ecNumber>
        <ecNumber evidence="9">3.4.23.43</ecNumber>
    </recommendedName>
</protein>
<dbReference type="Proteomes" id="UP001059934">
    <property type="component" value="Chromosome"/>
</dbReference>
<feature type="domain" description="Prepilin type IV endopeptidase peptidase" evidence="11">
    <location>
        <begin position="141"/>
        <end position="249"/>
    </location>
</feature>
<dbReference type="InterPro" id="IPR010627">
    <property type="entry name" value="Prepilin_pept_A24_N"/>
</dbReference>
<evidence type="ECO:0000259" key="11">
    <source>
        <dbReference type="Pfam" id="PF01478"/>
    </source>
</evidence>
<dbReference type="Pfam" id="PF01478">
    <property type="entry name" value="Peptidase_A24"/>
    <property type="match status" value="1"/>
</dbReference>
<proteinExistence type="inferred from homology"/>
<dbReference type="EC" id="2.1.1.-" evidence="9"/>
<keyword evidence="14" id="KW-1185">Reference proteome</keyword>
<organism evidence="13 14">
    <name type="scientific">SAR92 clade bacterium H455</name>
    <dbReference type="NCBI Taxonomy" id="2974818"/>
    <lineage>
        <taxon>Bacteria</taxon>
        <taxon>Pseudomonadati</taxon>
        <taxon>Pseudomonadota</taxon>
        <taxon>Gammaproteobacteria</taxon>
        <taxon>Cellvibrionales</taxon>
        <taxon>Porticoccaceae</taxon>
        <taxon>SAR92 clade</taxon>
    </lineage>
</organism>
<feature type="transmembrane region" description="Helical" evidence="10">
    <location>
        <begin position="227"/>
        <end position="253"/>
    </location>
</feature>
<dbReference type="EMBL" id="CP103416">
    <property type="protein sequence ID" value="UVW35923.1"/>
    <property type="molecule type" value="Genomic_DNA"/>
</dbReference>
<keyword evidence="6 10" id="KW-1133">Transmembrane helix</keyword>
<evidence type="ECO:0000313" key="13">
    <source>
        <dbReference type="EMBL" id="UVW35923.1"/>
    </source>
</evidence>
<evidence type="ECO:0000256" key="9">
    <source>
        <dbReference type="RuleBase" id="RU003794"/>
    </source>
</evidence>
<feature type="transmembrane region" description="Helical" evidence="10">
    <location>
        <begin position="12"/>
        <end position="34"/>
    </location>
</feature>
<evidence type="ECO:0000256" key="6">
    <source>
        <dbReference type="ARBA" id="ARBA00022989"/>
    </source>
</evidence>
<keyword evidence="3" id="KW-1003">Cell membrane</keyword>
<feature type="transmembrane region" description="Helical" evidence="10">
    <location>
        <begin position="118"/>
        <end position="151"/>
    </location>
</feature>
<evidence type="ECO:0000256" key="7">
    <source>
        <dbReference type="ARBA" id="ARBA00023136"/>
    </source>
</evidence>
<gene>
    <name evidence="13" type="ORF">NYF23_04770</name>
</gene>
<dbReference type="PRINTS" id="PR00864">
    <property type="entry name" value="PREPILNPTASE"/>
</dbReference>
<comment type="catalytic activity">
    <reaction evidence="9">
        <text>Typically cleaves a -Gly-|-Phe- bond to release an N-terminal, basic peptide of 5-8 residues from type IV prepilin, and then N-methylates the new N-terminal amino group, the methyl donor being S-adenosyl-L-methionine.</text>
        <dbReference type="EC" id="3.4.23.43"/>
    </reaction>
</comment>
<evidence type="ECO:0000256" key="3">
    <source>
        <dbReference type="ARBA" id="ARBA00022475"/>
    </source>
</evidence>
<feature type="transmembrane region" description="Helical" evidence="10">
    <location>
        <begin position="163"/>
        <end position="180"/>
    </location>
</feature>
<comment type="subcellular location">
    <subcellularLocation>
        <location evidence="1">Cell inner membrane</location>
        <topology evidence="1">Multi-pass membrane protein</topology>
    </subcellularLocation>
    <subcellularLocation>
        <location evidence="9">Cell membrane</location>
        <topology evidence="9">Multi-pass membrane protein</topology>
    </subcellularLocation>
</comment>